<dbReference type="Proteomes" id="UP000006753">
    <property type="component" value="Unassembled WGS sequence"/>
</dbReference>
<protein>
    <recommendedName>
        <fullName evidence="4">Thioesterase/thiol ester dehydrase-isomerase</fullName>
    </recommendedName>
</protein>
<dbReference type="Gene3D" id="3.10.129.10">
    <property type="entry name" value="Hotdog Thioesterase"/>
    <property type="match status" value="1"/>
</dbReference>
<feature type="compositionally biased region" description="Polar residues" evidence="1">
    <location>
        <begin position="30"/>
        <end position="42"/>
    </location>
</feature>
<dbReference type="eggNOG" id="ENOG502S78C">
    <property type="taxonomic scope" value="Eukaryota"/>
</dbReference>
<dbReference type="InterPro" id="IPR050563">
    <property type="entry name" value="4-hydroxybenzoyl-CoA_TE"/>
</dbReference>
<gene>
    <name evidence="2" type="ORF">MBM_00205</name>
</gene>
<dbReference type="AlphaFoldDB" id="K1X7M9"/>
<dbReference type="CDD" id="cd00586">
    <property type="entry name" value="4HBT"/>
    <property type="match status" value="1"/>
</dbReference>
<proteinExistence type="predicted"/>
<dbReference type="GO" id="GO:0047617">
    <property type="term" value="F:fatty acyl-CoA hydrolase activity"/>
    <property type="evidence" value="ECO:0007669"/>
    <property type="project" value="TreeGrafter"/>
</dbReference>
<evidence type="ECO:0008006" key="4">
    <source>
        <dbReference type="Google" id="ProtNLM"/>
    </source>
</evidence>
<name>K1X7M9_MARBU</name>
<dbReference type="OrthoDB" id="5538558at2759"/>
<dbReference type="SUPFAM" id="SSF54637">
    <property type="entry name" value="Thioesterase/thiol ester dehydrase-isomerase"/>
    <property type="match status" value="1"/>
</dbReference>
<evidence type="ECO:0000256" key="1">
    <source>
        <dbReference type="SAM" id="MobiDB-lite"/>
    </source>
</evidence>
<reference evidence="2 3" key="1">
    <citation type="journal article" date="2012" name="BMC Genomics">
        <title>Sequencing the genome of Marssonina brunnea reveals fungus-poplar co-evolution.</title>
        <authorList>
            <person name="Zhu S."/>
            <person name="Cao Y.-Z."/>
            <person name="Jiang C."/>
            <person name="Tan B.-Y."/>
            <person name="Wang Z."/>
            <person name="Feng S."/>
            <person name="Zhang L."/>
            <person name="Su X.-H."/>
            <person name="Brejova B."/>
            <person name="Vinar T."/>
            <person name="Xu M."/>
            <person name="Wang M.-X."/>
            <person name="Zhang S.-G."/>
            <person name="Huang M.-R."/>
            <person name="Wu R."/>
            <person name="Zhou Y."/>
        </authorList>
    </citation>
    <scope>NUCLEOTIDE SEQUENCE [LARGE SCALE GENOMIC DNA]</scope>
    <source>
        <strain evidence="2 3">MB_m1</strain>
    </source>
</reference>
<feature type="region of interest" description="Disordered" evidence="1">
    <location>
        <begin position="72"/>
        <end position="96"/>
    </location>
</feature>
<feature type="region of interest" description="Disordered" evidence="1">
    <location>
        <begin position="17"/>
        <end position="43"/>
    </location>
</feature>
<feature type="compositionally biased region" description="Low complexity" evidence="1">
    <location>
        <begin position="76"/>
        <end position="96"/>
    </location>
</feature>
<dbReference type="OMA" id="KFPMTWP"/>
<dbReference type="KEGG" id="mbe:MBM_00205"/>
<dbReference type="PANTHER" id="PTHR31793:SF39">
    <property type="entry name" value="THIOESTERASE_THIOL ESTER DEHYDRASE-ISOMERASE"/>
    <property type="match status" value="1"/>
</dbReference>
<dbReference type="GeneID" id="18756140"/>
<dbReference type="EMBL" id="JH921428">
    <property type="protein sequence ID" value="EKD21092.1"/>
    <property type="molecule type" value="Genomic_DNA"/>
</dbReference>
<organism evidence="2 3">
    <name type="scientific">Marssonina brunnea f. sp. multigermtubi (strain MB_m1)</name>
    <name type="common">Marssonina leaf spot fungus</name>
    <dbReference type="NCBI Taxonomy" id="1072389"/>
    <lineage>
        <taxon>Eukaryota</taxon>
        <taxon>Fungi</taxon>
        <taxon>Dikarya</taxon>
        <taxon>Ascomycota</taxon>
        <taxon>Pezizomycotina</taxon>
        <taxon>Leotiomycetes</taxon>
        <taxon>Helotiales</taxon>
        <taxon>Drepanopezizaceae</taxon>
        <taxon>Drepanopeziza</taxon>
    </lineage>
</organism>
<dbReference type="HOGENOM" id="CLU_065192_0_0_1"/>
<sequence>MPGSPFPHIGPCAIELRPLGKSTEGPGAYAQSNPAPSSTQSKMKVLRAQPRYQPLQFLLPAFQAPHSRALSTSVCASGPSNASSHSSMPAPAPTAAPHNARWLSGIKARIGKCVMFGMSPQQTRRAATVLKAVGGEWRDLVAGREGFLVGRKRAGLLRQGVVWGEMDRMEHVNNVMYIRYAESARINWAYNYAVHLDPEHRREWMESVTPNGIGMILRSMKTDYKFPMTWPDHISVFHKLSHLPSESESSFILDVMILSELHQRPAARCVEDIVVYDYKKGRKTAIQPFMMKAFEQTWAEQQAEQSRVEKRVQELEGSVRDLEKETWDRVDAVEDMGPGR</sequence>
<dbReference type="Pfam" id="PF13279">
    <property type="entry name" value="4HBT_2"/>
    <property type="match status" value="1"/>
</dbReference>
<dbReference type="InterPro" id="IPR029069">
    <property type="entry name" value="HotDog_dom_sf"/>
</dbReference>
<keyword evidence="3" id="KW-1185">Reference proteome</keyword>
<dbReference type="PANTHER" id="PTHR31793">
    <property type="entry name" value="4-HYDROXYBENZOYL-COA THIOESTERASE FAMILY MEMBER"/>
    <property type="match status" value="1"/>
</dbReference>
<evidence type="ECO:0000313" key="2">
    <source>
        <dbReference type="EMBL" id="EKD21092.1"/>
    </source>
</evidence>
<dbReference type="InParanoid" id="K1X7M9"/>
<accession>K1X7M9</accession>
<evidence type="ECO:0000313" key="3">
    <source>
        <dbReference type="Proteomes" id="UP000006753"/>
    </source>
</evidence>